<dbReference type="Proteomes" id="UP000887578">
    <property type="component" value="Unplaced"/>
</dbReference>
<evidence type="ECO:0000256" key="1">
    <source>
        <dbReference type="SAM" id="Phobius"/>
    </source>
</evidence>
<accession>A0A914PFH4</accession>
<reference evidence="3" key="1">
    <citation type="submission" date="2022-11" db="UniProtKB">
        <authorList>
            <consortium name="WormBaseParasite"/>
        </authorList>
    </citation>
    <scope>IDENTIFICATION</scope>
</reference>
<evidence type="ECO:0000313" key="2">
    <source>
        <dbReference type="Proteomes" id="UP000887578"/>
    </source>
</evidence>
<organism evidence="2 3">
    <name type="scientific">Panagrolaimus davidi</name>
    <dbReference type="NCBI Taxonomy" id="227884"/>
    <lineage>
        <taxon>Eukaryota</taxon>
        <taxon>Metazoa</taxon>
        <taxon>Ecdysozoa</taxon>
        <taxon>Nematoda</taxon>
        <taxon>Chromadorea</taxon>
        <taxon>Rhabditida</taxon>
        <taxon>Tylenchina</taxon>
        <taxon>Panagrolaimomorpha</taxon>
        <taxon>Panagrolaimoidea</taxon>
        <taxon>Panagrolaimidae</taxon>
        <taxon>Panagrolaimus</taxon>
    </lineage>
</organism>
<name>A0A914PFH4_9BILA</name>
<keyword evidence="1" id="KW-0472">Membrane</keyword>
<feature type="transmembrane region" description="Helical" evidence="1">
    <location>
        <begin position="15"/>
        <end position="36"/>
    </location>
</feature>
<protein>
    <submittedName>
        <fullName evidence="3">Uncharacterized protein</fullName>
    </submittedName>
</protein>
<keyword evidence="1" id="KW-1133">Transmembrane helix</keyword>
<dbReference type="AlphaFoldDB" id="A0A914PFH4"/>
<evidence type="ECO:0000313" key="3">
    <source>
        <dbReference type="WBParaSite" id="PDA_v2.g1645.t1"/>
    </source>
</evidence>
<keyword evidence="2" id="KW-1185">Reference proteome</keyword>
<keyword evidence="1" id="KW-0812">Transmembrane</keyword>
<dbReference type="WBParaSite" id="PDA_v2.g1645.t1">
    <property type="protein sequence ID" value="PDA_v2.g1645.t1"/>
    <property type="gene ID" value="PDA_v2.g1645"/>
</dbReference>
<proteinExistence type="predicted"/>
<sequence length="288" mass="33541">MGFVAAAAPLAPGPVLPIAAGVYLFGYLAFAVYASYREKQAKHEKLSEEEKEIAAKELFAKKVTYEWNQINKQGPARKPFYLNLKNVENGKDEHCFVVVGDLDNRTFTHVAVSKLNNIHQGSFHILVRHYSQFRTHIHASRLPDLSNRARTLLEKCEQARNHADRNRAYKELENYLESPEGVVDGIVLDELQFSIFHYIRNQMTHSNFVGYIVDDQRRISYHFKIGTKILRVVLSSQIYNEQPQTIRKKFREIITAYFIDPKTVEGKLKMPKLPMKRRRRHYFVDFIV</sequence>